<dbReference type="Gene3D" id="3.40.50.2300">
    <property type="match status" value="2"/>
</dbReference>
<dbReference type="Proteomes" id="UP000008467">
    <property type="component" value="Chromosome"/>
</dbReference>
<keyword evidence="1" id="KW-0805">Transcription regulation</keyword>
<dbReference type="PROSITE" id="PS00356">
    <property type="entry name" value="HTH_LACI_1"/>
    <property type="match status" value="1"/>
</dbReference>
<keyword evidence="3" id="KW-0804">Transcription</keyword>
<dbReference type="PROSITE" id="PS50932">
    <property type="entry name" value="HTH_LACI_2"/>
    <property type="match status" value="1"/>
</dbReference>
<organism evidence="5 6">
    <name type="scientific">Cellulosilyticum lentocellum (strain ATCC 49066 / DSM 5427 / NCIMB 11756 / RHM5)</name>
    <name type="common">Clostridium lentocellum</name>
    <dbReference type="NCBI Taxonomy" id="642492"/>
    <lineage>
        <taxon>Bacteria</taxon>
        <taxon>Bacillati</taxon>
        <taxon>Bacillota</taxon>
        <taxon>Clostridia</taxon>
        <taxon>Lachnospirales</taxon>
        <taxon>Cellulosilyticaceae</taxon>
        <taxon>Cellulosilyticum</taxon>
    </lineage>
</organism>
<proteinExistence type="predicted"/>
<dbReference type="CDD" id="cd01542">
    <property type="entry name" value="PBP1_TreR-like"/>
    <property type="match status" value="1"/>
</dbReference>
<dbReference type="AlphaFoldDB" id="F2JGA7"/>
<dbReference type="HOGENOM" id="CLU_037628_6_0_9"/>
<evidence type="ECO:0000256" key="1">
    <source>
        <dbReference type="ARBA" id="ARBA00023015"/>
    </source>
</evidence>
<gene>
    <name evidence="5" type="ordered locus">Clole_0040</name>
</gene>
<name>F2JGA7_CELLD</name>
<dbReference type="InterPro" id="IPR046335">
    <property type="entry name" value="LacI/GalR-like_sensor"/>
</dbReference>
<dbReference type="Gene3D" id="1.10.260.40">
    <property type="entry name" value="lambda repressor-like DNA-binding domains"/>
    <property type="match status" value="1"/>
</dbReference>
<dbReference type="InterPro" id="IPR010982">
    <property type="entry name" value="Lambda_DNA-bd_dom_sf"/>
</dbReference>
<dbReference type="InterPro" id="IPR000843">
    <property type="entry name" value="HTH_LacI"/>
</dbReference>
<keyword evidence="6" id="KW-1185">Reference proteome</keyword>
<dbReference type="EMBL" id="CP002582">
    <property type="protein sequence ID" value="ADZ81802.1"/>
    <property type="molecule type" value="Genomic_DNA"/>
</dbReference>
<dbReference type="GO" id="GO:0003700">
    <property type="term" value="F:DNA-binding transcription factor activity"/>
    <property type="evidence" value="ECO:0007669"/>
    <property type="project" value="TreeGrafter"/>
</dbReference>
<protein>
    <submittedName>
        <fullName evidence="5">Transcriptional regulator, LacI family</fullName>
    </submittedName>
</protein>
<dbReference type="SMART" id="SM00354">
    <property type="entry name" value="HTH_LACI"/>
    <property type="match status" value="1"/>
</dbReference>
<evidence type="ECO:0000256" key="3">
    <source>
        <dbReference type="ARBA" id="ARBA00023163"/>
    </source>
</evidence>
<evidence type="ECO:0000259" key="4">
    <source>
        <dbReference type="PROSITE" id="PS50932"/>
    </source>
</evidence>
<accession>F2JGA7</accession>
<dbReference type="STRING" id="642492.Clole_0040"/>
<evidence type="ECO:0000313" key="5">
    <source>
        <dbReference type="EMBL" id="ADZ81802.1"/>
    </source>
</evidence>
<dbReference type="InterPro" id="IPR028082">
    <property type="entry name" value="Peripla_BP_I"/>
</dbReference>
<dbReference type="PANTHER" id="PTHR30146">
    <property type="entry name" value="LACI-RELATED TRANSCRIPTIONAL REPRESSOR"/>
    <property type="match status" value="1"/>
</dbReference>
<dbReference type="GO" id="GO:0000976">
    <property type="term" value="F:transcription cis-regulatory region binding"/>
    <property type="evidence" value="ECO:0007669"/>
    <property type="project" value="TreeGrafter"/>
</dbReference>
<feature type="domain" description="HTH lacI-type" evidence="4">
    <location>
        <begin position="1"/>
        <end position="54"/>
    </location>
</feature>
<evidence type="ECO:0000313" key="6">
    <source>
        <dbReference type="Proteomes" id="UP000008467"/>
    </source>
</evidence>
<dbReference type="RefSeq" id="WP_013655103.1">
    <property type="nucleotide sequence ID" value="NC_015275.1"/>
</dbReference>
<dbReference type="eggNOG" id="COG1609">
    <property type="taxonomic scope" value="Bacteria"/>
</dbReference>
<evidence type="ECO:0000256" key="2">
    <source>
        <dbReference type="ARBA" id="ARBA00023125"/>
    </source>
</evidence>
<dbReference type="SUPFAM" id="SSF53822">
    <property type="entry name" value="Periplasmic binding protein-like I"/>
    <property type="match status" value="1"/>
</dbReference>
<dbReference type="PANTHER" id="PTHR30146:SF146">
    <property type="entry name" value="HTH-TYPE TRANSCRIPTIONAL REGULATOR TRER"/>
    <property type="match status" value="1"/>
</dbReference>
<keyword evidence="2" id="KW-0238">DNA-binding</keyword>
<dbReference type="SUPFAM" id="SSF47413">
    <property type="entry name" value="lambda repressor-like DNA-binding domains"/>
    <property type="match status" value="1"/>
</dbReference>
<dbReference type="KEGG" id="cle:Clole_0040"/>
<dbReference type="Pfam" id="PF00356">
    <property type="entry name" value="LacI"/>
    <property type="match status" value="1"/>
</dbReference>
<dbReference type="Pfam" id="PF13377">
    <property type="entry name" value="Peripla_BP_3"/>
    <property type="match status" value="1"/>
</dbReference>
<reference evidence="5 6" key="1">
    <citation type="journal article" date="2011" name="J. Bacteriol.">
        <title>Complete genome sequence of the cellulose-degrading bacterium Cellulosilyticum lentocellum.</title>
        <authorList>
            <consortium name="US DOE Joint Genome Institute"/>
            <person name="Miller D.A."/>
            <person name="Suen G."/>
            <person name="Bruce D."/>
            <person name="Copeland A."/>
            <person name="Cheng J.F."/>
            <person name="Detter C."/>
            <person name="Goodwin L.A."/>
            <person name="Han C.S."/>
            <person name="Hauser L.J."/>
            <person name="Land M.L."/>
            <person name="Lapidus A."/>
            <person name="Lucas S."/>
            <person name="Meincke L."/>
            <person name="Pitluck S."/>
            <person name="Tapia R."/>
            <person name="Teshima H."/>
            <person name="Woyke T."/>
            <person name="Fox B.G."/>
            <person name="Angert E.R."/>
            <person name="Currie C.R."/>
        </authorList>
    </citation>
    <scope>NUCLEOTIDE SEQUENCE [LARGE SCALE GENOMIC DNA]</scope>
    <source>
        <strain evidence="6">ATCC 49066 / DSM 5427 / NCIMB 11756 / RHM5</strain>
    </source>
</reference>
<dbReference type="CDD" id="cd01392">
    <property type="entry name" value="HTH_LacI"/>
    <property type="match status" value="1"/>
</dbReference>
<sequence length="328" mass="36014">MNISEIAKIAGVSSATVSRYLNNGYVSEDKKEKIRMIIEQTGYVPSSQAQMLRTRKTKLIGVILPKISSETIGKVVDGISEKLASSGYHIILANTDNNIENELEYLNIFRNNQVDGLIFIATIINNKHKKLLKEMPIPVVIIGQELEGYCCVYHDDYNAAKSLVNEIIGVGCKKLAYIGAPSKDKAAGLSRKKAFLEAIEANSEKVEAVALEEGPFSMESGYELAKKVLKDHPEIDGIFCATDTIAVGAIEAIKEVGKAIPEEISIVGMGDTKLSKVVSPKLTTVKYYYRISGVEGASMLLDMIEQNQTYNKKIKLGYEIIGRESVKI</sequence>